<evidence type="ECO:0000256" key="1">
    <source>
        <dbReference type="ARBA" id="ARBA00001966"/>
    </source>
</evidence>
<comment type="caution">
    <text evidence="6">The sequence shown here is derived from an EMBL/GenBank/DDBJ whole genome shotgun (WGS) entry which is preliminary data.</text>
</comment>
<dbReference type="GO" id="GO:0050992">
    <property type="term" value="P:dimethylallyl diphosphate biosynthetic process"/>
    <property type="evidence" value="ECO:0007669"/>
    <property type="project" value="InterPro"/>
</dbReference>
<dbReference type="Pfam" id="PF02401">
    <property type="entry name" value="LYTB"/>
    <property type="match status" value="1"/>
</dbReference>
<dbReference type="EMBL" id="AJWY01007826">
    <property type="protein sequence ID" value="EKC62906.1"/>
    <property type="molecule type" value="Genomic_DNA"/>
</dbReference>
<reference evidence="6" key="1">
    <citation type="journal article" date="2013" name="Environ. Microbiol.">
        <title>Microbiota from the distal guts of lean and obese adolescents exhibit partial functional redundancy besides clear differences in community structure.</title>
        <authorList>
            <person name="Ferrer M."/>
            <person name="Ruiz A."/>
            <person name="Lanza F."/>
            <person name="Haange S.B."/>
            <person name="Oberbach A."/>
            <person name="Till H."/>
            <person name="Bargiela R."/>
            <person name="Campoy C."/>
            <person name="Segura M.T."/>
            <person name="Richter M."/>
            <person name="von Bergen M."/>
            <person name="Seifert J."/>
            <person name="Suarez A."/>
        </authorList>
    </citation>
    <scope>NUCLEOTIDE SEQUENCE</scope>
</reference>
<dbReference type="GO" id="GO:0051539">
    <property type="term" value="F:4 iron, 4 sulfur cluster binding"/>
    <property type="evidence" value="ECO:0007669"/>
    <property type="project" value="UniProtKB-KW"/>
</dbReference>
<evidence type="ECO:0000256" key="4">
    <source>
        <dbReference type="ARBA" id="ARBA00023004"/>
    </source>
</evidence>
<dbReference type="Gene3D" id="3.40.1010.20">
    <property type="entry name" value="4-hydroxy-3-methylbut-2-enyl diphosphate reductase, catalytic domain"/>
    <property type="match status" value="1"/>
</dbReference>
<dbReference type="PANTHER" id="PTHR30426">
    <property type="entry name" value="4-HYDROXY-3-METHYLBUT-2-ENYL DIPHOSPHATE REDUCTASE"/>
    <property type="match status" value="1"/>
</dbReference>
<protein>
    <submittedName>
        <fullName evidence="6">LytB protein</fullName>
    </submittedName>
</protein>
<evidence type="ECO:0000256" key="3">
    <source>
        <dbReference type="ARBA" id="ARBA00022723"/>
    </source>
</evidence>
<keyword evidence="4" id="KW-0408">Iron</keyword>
<keyword evidence="5" id="KW-0411">Iron-sulfur</keyword>
<dbReference type="PANTHER" id="PTHR30426:SF0">
    <property type="entry name" value="4-HYDROXY-3-METHYLBUT-2-ENYL DIPHOSPHATE REDUCTASE"/>
    <property type="match status" value="1"/>
</dbReference>
<evidence type="ECO:0000313" key="6">
    <source>
        <dbReference type="EMBL" id="EKC62906.1"/>
    </source>
</evidence>
<keyword evidence="2" id="KW-0004">4Fe-4S</keyword>
<proteinExistence type="predicted"/>
<comment type="cofactor">
    <cofactor evidence="1">
        <name>[4Fe-4S] cluster</name>
        <dbReference type="ChEBI" id="CHEBI:49883"/>
    </cofactor>
</comment>
<sequence length="100" mass="10756">MASACDAMVVVGGSHSANSRHLYEICRSACANVQFIENAAQLDTSAFVHADTVGLTAGASVPAWIIKEVKQKMSDEILTQENPTETENFDEMLEASLKPI</sequence>
<name>K1TUA2_9ZZZZ</name>
<dbReference type="GO" id="GO:0019288">
    <property type="term" value="P:isopentenyl diphosphate biosynthetic process, methylerythritol 4-phosphate pathway"/>
    <property type="evidence" value="ECO:0007669"/>
    <property type="project" value="InterPro"/>
</dbReference>
<dbReference type="AlphaFoldDB" id="K1TUA2"/>
<gene>
    <name evidence="6" type="ORF">LEA_11600</name>
</gene>
<dbReference type="GO" id="GO:0046872">
    <property type="term" value="F:metal ion binding"/>
    <property type="evidence" value="ECO:0007669"/>
    <property type="project" value="UniProtKB-KW"/>
</dbReference>
<evidence type="ECO:0000256" key="5">
    <source>
        <dbReference type="ARBA" id="ARBA00023014"/>
    </source>
</evidence>
<evidence type="ECO:0000256" key="2">
    <source>
        <dbReference type="ARBA" id="ARBA00022485"/>
    </source>
</evidence>
<dbReference type="GO" id="GO:0051745">
    <property type="term" value="F:4-hydroxy-3-methylbut-2-enyl diphosphate reductase activity"/>
    <property type="evidence" value="ECO:0007669"/>
    <property type="project" value="InterPro"/>
</dbReference>
<dbReference type="InterPro" id="IPR003451">
    <property type="entry name" value="LytB/IspH"/>
</dbReference>
<keyword evidence="3" id="KW-0479">Metal-binding</keyword>
<organism evidence="6">
    <name type="scientific">human gut metagenome</name>
    <dbReference type="NCBI Taxonomy" id="408170"/>
    <lineage>
        <taxon>unclassified sequences</taxon>
        <taxon>metagenomes</taxon>
        <taxon>organismal metagenomes</taxon>
    </lineage>
</organism>
<accession>K1TUA2</accession>